<dbReference type="Pfam" id="PF21729">
    <property type="entry name" value="IRX15_IRX15L_GXM"/>
    <property type="match status" value="1"/>
</dbReference>
<name>A0A8J2S376_9STRA</name>
<dbReference type="Proteomes" id="UP000789595">
    <property type="component" value="Unassembled WGS sequence"/>
</dbReference>
<evidence type="ECO:0000313" key="8">
    <source>
        <dbReference type="Proteomes" id="UP000789595"/>
    </source>
</evidence>
<feature type="chain" id="PRO_5035213120" evidence="6">
    <location>
        <begin position="19"/>
        <end position="402"/>
    </location>
</feature>
<dbReference type="GO" id="GO:0012505">
    <property type="term" value="C:endomembrane system"/>
    <property type="evidence" value="ECO:0007669"/>
    <property type="project" value="UniProtKB-SubCell"/>
</dbReference>
<dbReference type="InterPro" id="IPR006514">
    <property type="entry name" value="IRX15/GXM/AGM"/>
</dbReference>
<evidence type="ECO:0000256" key="4">
    <source>
        <dbReference type="ARBA" id="ARBA00022989"/>
    </source>
</evidence>
<keyword evidence="3" id="KW-0812">Transmembrane</keyword>
<reference evidence="7" key="1">
    <citation type="submission" date="2021-11" db="EMBL/GenBank/DDBJ databases">
        <authorList>
            <consortium name="Genoscope - CEA"/>
            <person name="William W."/>
        </authorList>
    </citation>
    <scope>NUCLEOTIDE SEQUENCE</scope>
</reference>
<sequence length="402" mass="44349">MRLLLLCTAAAVAQDKCADIPKQDVAPVATTDIILGKPTGFRTVHAVRWSHETARQAAARFCEKISDDKEAHERVARALQEGNPMAWRQNKLVKNEECEERVAEELKPSLDVENGVASFIASQYANGTQLAVGAQLAVAAAIRRSWVPTRRVLVFGAGRDSRMVCAAATTGQRGRAVFVEDSPEWAALVRKDLSEYLMAQDLPEDSCVVKDVTYNTHRAHWAEWLGRGPELAQRVLDQINEERQSFDVVVVDGPCGCNDLCPGRMAPLAAAAELAAPGTGVVFVDDYDRLVERVWANTMLRPTFEHEVLVQDTVLEHLKYFTHDKQMECVLPKAAAPPASVEDYKGLENHFRPGGEEARQLGFPTAEAFENATPEQAKAGLRALADMIERLDAPVDPAWRSR</sequence>
<dbReference type="GO" id="GO:0045492">
    <property type="term" value="P:xylan biosynthetic process"/>
    <property type="evidence" value="ECO:0007669"/>
    <property type="project" value="InterPro"/>
</dbReference>
<evidence type="ECO:0000256" key="6">
    <source>
        <dbReference type="SAM" id="SignalP"/>
    </source>
</evidence>
<evidence type="ECO:0000256" key="1">
    <source>
        <dbReference type="ARBA" id="ARBA00004167"/>
    </source>
</evidence>
<dbReference type="GO" id="GO:0016020">
    <property type="term" value="C:membrane"/>
    <property type="evidence" value="ECO:0007669"/>
    <property type="project" value="UniProtKB-SubCell"/>
</dbReference>
<dbReference type="SUPFAM" id="SSF53335">
    <property type="entry name" value="S-adenosyl-L-methionine-dependent methyltransferases"/>
    <property type="match status" value="1"/>
</dbReference>
<proteinExistence type="predicted"/>
<evidence type="ECO:0000256" key="3">
    <source>
        <dbReference type="ARBA" id="ARBA00022692"/>
    </source>
</evidence>
<gene>
    <name evidence="7" type="ORF">PECAL_1P04700</name>
</gene>
<evidence type="ECO:0000256" key="2">
    <source>
        <dbReference type="ARBA" id="ARBA00004308"/>
    </source>
</evidence>
<comment type="subcellular location">
    <subcellularLocation>
        <location evidence="2">Endomembrane system</location>
    </subcellularLocation>
    <subcellularLocation>
        <location evidence="1">Membrane</location>
        <topology evidence="1">Single-pass membrane protein</topology>
    </subcellularLocation>
</comment>
<evidence type="ECO:0000256" key="5">
    <source>
        <dbReference type="ARBA" id="ARBA00023136"/>
    </source>
</evidence>
<dbReference type="InterPro" id="IPR029063">
    <property type="entry name" value="SAM-dependent_MTases_sf"/>
</dbReference>
<dbReference type="Gene3D" id="3.40.50.150">
    <property type="entry name" value="Vaccinia Virus protein VP39"/>
    <property type="match status" value="1"/>
</dbReference>
<dbReference type="OrthoDB" id="1896682at2759"/>
<organism evidence="7 8">
    <name type="scientific">Pelagomonas calceolata</name>
    <dbReference type="NCBI Taxonomy" id="35677"/>
    <lineage>
        <taxon>Eukaryota</taxon>
        <taxon>Sar</taxon>
        <taxon>Stramenopiles</taxon>
        <taxon>Ochrophyta</taxon>
        <taxon>Pelagophyceae</taxon>
        <taxon>Pelagomonadales</taxon>
        <taxon>Pelagomonadaceae</taxon>
        <taxon>Pelagomonas</taxon>
    </lineage>
</organism>
<keyword evidence="6" id="KW-0732">Signal</keyword>
<keyword evidence="5" id="KW-0472">Membrane</keyword>
<evidence type="ECO:0000313" key="7">
    <source>
        <dbReference type="EMBL" id="CAH0364118.1"/>
    </source>
</evidence>
<accession>A0A8J2S376</accession>
<feature type="signal peptide" evidence="6">
    <location>
        <begin position="1"/>
        <end position="18"/>
    </location>
</feature>
<protein>
    <submittedName>
        <fullName evidence="7">Uncharacterized protein</fullName>
    </submittedName>
</protein>
<dbReference type="AlphaFoldDB" id="A0A8J2S376"/>
<keyword evidence="8" id="KW-1185">Reference proteome</keyword>
<keyword evidence="4" id="KW-1133">Transmembrane helix</keyword>
<comment type="caution">
    <text evidence="7">The sequence shown here is derived from an EMBL/GenBank/DDBJ whole genome shotgun (WGS) entry which is preliminary data.</text>
</comment>
<dbReference type="PANTHER" id="PTHR31444">
    <property type="entry name" value="OS11G0490100 PROTEIN"/>
    <property type="match status" value="1"/>
</dbReference>
<dbReference type="EMBL" id="CAKKNE010000001">
    <property type="protein sequence ID" value="CAH0364118.1"/>
    <property type="molecule type" value="Genomic_DNA"/>
</dbReference>